<keyword evidence="4" id="KW-1185">Reference proteome</keyword>
<dbReference type="Proteomes" id="UP000838763">
    <property type="component" value="Unassembled WGS sequence"/>
</dbReference>
<accession>A0A9P1GY48</accession>
<reference evidence="3" key="1">
    <citation type="submission" date="2022-11" db="EMBL/GenBank/DDBJ databases">
        <authorList>
            <person name="Scott C."/>
            <person name="Bruce N."/>
        </authorList>
    </citation>
    <scope>NUCLEOTIDE SEQUENCE</scope>
</reference>
<sequence length="253" mass="27739">MINRASKDWSEMKMRLLQPDKPSKHYLKWSIMPYRQLGGAGAYDQPTGNVVDSGVFSLPEDDEVDKDDSYIFVAHSNVTEWLAERRQRTGGDKDEKYMLQWLMSESTAYKQRCGRGNLIWRAQHLFGLEAPGDSDSIYFKPETDKGVAPNVTEVPECPVFGAVIDILPNATDSTCIVLSDELDKTGTPCAIKIDEAAAQQIATRVSELADAAQATRAPESDKTEESEDDTGAGSRFGASITGLSFAAALACLF</sequence>
<dbReference type="OrthoDB" id="4490227at2759"/>
<dbReference type="Pfam" id="PF23584">
    <property type="entry name" value="DUF7136"/>
    <property type="match status" value="1"/>
</dbReference>
<evidence type="ECO:0000256" key="1">
    <source>
        <dbReference type="SAM" id="MobiDB-lite"/>
    </source>
</evidence>
<dbReference type="InterPro" id="IPR055560">
    <property type="entry name" value="DUF7136"/>
</dbReference>
<dbReference type="EMBL" id="CALLCH030000004">
    <property type="protein sequence ID" value="CAI4212423.1"/>
    <property type="molecule type" value="Genomic_DNA"/>
</dbReference>
<evidence type="ECO:0000313" key="3">
    <source>
        <dbReference type="EMBL" id="CAI4212423.1"/>
    </source>
</evidence>
<evidence type="ECO:0000259" key="2">
    <source>
        <dbReference type="Pfam" id="PF23584"/>
    </source>
</evidence>
<gene>
    <name evidence="3" type="ORF">PPNO1_LOCUS2181</name>
</gene>
<feature type="region of interest" description="Disordered" evidence="1">
    <location>
        <begin position="209"/>
        <end position="234"/>
    </location>
</feature>
<dbReference type="AlphaFoldDB" id="A0A9P1GY48"/>
<name>A0A9P1GY48_9PEZI</name>
<evidence type="ECO:0000313" key="4">
    <source>
        <dbReference type="Proteomes" id="UP000838763"/>
    </source>
</evidence>
<comment type="caution">
    <text evidence="3">The sequence shown here is derived from an EMBL/GenBank/DDBJ whole genome shotgun (WGS) entry which is preliminary data.</text>
</comment>
<proteinExistence type="predicted"/>
<organism evidence="3 4">
    <name type="scientific">Parascedosporium putredinis</name>
    <dbReference type="NCBI Taxonomy" id="1442378"/>
    <lineage>
        <taxon>Eukaryota</taxon>
        <taxon>Fungi</taxon>
        <taxon>Dikarya</taxon>
        <taxon>Ascomycota</taxon>
        <taxon>Pezizomycotina</taxon>
        <taxon>Sordariomycetes</taxon>
        <taxon>Hypocreomycetidae</taxon>
        <taxon>Microascales</taxon>
        <taxon>Microascaceae</taxon>
        <taxon>Parascedosporium</taxon>
    </lineage>
</organism>
<feature type="domain" description="DUF7136" evidence="2">
    <location>
        <begin position="67"/>
        <end position="214"/>
    </location>
</feature>
<protein>
    <recommendedName>
        <fullName evidence="2">DUF7136 domain-containing protein</fullName>
    </recommendedName>
</protein>